<reference evidence="3" key="1">
    <citation type="journal article" date="2017" name="Genome Biol.">
        <title>Comparative genomics reveals high biological diversity and specific adaptations in the industrially and medically important fungal genus Aspergillus.</title>
        <authorList>
            <person name="de Vries R.P."/>
            <person name="Riley R."/>
            <person name="Wiebenga A."/>
            <person name="Aguilar-Osorio G."/>
            <person name="Amillis S."/>
            <person name="Uchima C.A."/>
            <person name="Anderluh G."/>
            <person name="Asadollahi M."/>
            <person name="Askin M."/>
            <person name="Barry K."/>
            <person name="Battaglia E."/>
            <person name="Bayram O."/>
            <person name="Benocci T."/>
            <person name="Braus-Stromeyer S.A."/>
            <person name="Caldana C."/>
            <person name="Canovas D."/>
            <person name="Cerqueira G.C."/>
            <person name="Chen F."/>
            <person name="Chen W."/>
            <person name="Choi C."/>
            <person name="Clum A."/>
            <person name="Dos Santos R.A."/>
            <person name="Damasio A.R."/>
            <person name="Diallinas G."/>
            <person name="Emri T."/>
            <person name="Fekete E."/>
            <person name="Flipphi M."/>
            <person name="Freyberg S."/>
            <person name="Gallo A."/>
            <person name="Gournas C."/>
            <person name="Habgood R."/>
            <person name="Hainaut M."/>
            <person name="Harispe M.L."/>
            <person name="Henrissat B."/>
            <person name="Hilden K.S."/>
            <person name="Hope R."/>
            <person name="Hossain A."/>
            <person name="Karabika E."/>
            <person name="Karaffa L."/>
            <person name="Karanyi Z."/>
            <person name="Krasevec N."/>
            <person name="Kuo A."/>
            <person name="Kusch H."/>
            <person name="LaButti K."/>
            <person name="Lagendijk E.L."/>
            <person name="Lapidus A."/>
            <person name="Levasseur A."/>
            <person name="Lindquist E."/>
            <person name="Lipzen A."/>
            <person name="Logrieco A.F."/>
            <person name="MacCabe A."/>
            <person name="Maekelae M.R."/>
            <person name="Malavazi I."/>
            <person name="Melin P."/>
            <person name="Meyer V."/>
            <person name="Mielnichuk N."/>
            <person name="Miskei M."/>
            <person name="Molnar A.P."/>
            <person name="Mule G."/>
            <person name="Ngan C.Y."/>
            <person name="Orejas M."/>
            <person name="Orosz E."/>
            <person name="Ouedraogo J.P."/>
            <person name="Overkamp K.M."/>
            <person name="Park H.-S."/>
            <person name="Perrone G."/>
            <person name="Piumi F."/>
            <person name="Punt P.J."/>
            <person name="Ram A.F."/>
            <person name="Ramon A."/>
            <person name="Rauscher S."/>
            <person name="Record E."/>
            <person name="Riano-Pachon D.M."/>
            <person name="Robert V."/>
            <person name="Roehrig J."/>
            <person name="Ruller R."/>
            <person name="Salamov A."/>
            <person name="Salih N.S."/>
            <person name="Samson R.A."/>
            <person name="Sandor E."/>
            <person name="Sanguinetti M."/>
            <person name="Schuetze T."/>
            <person name="Sepcic K."/>
            <person name="Shelest E."/>
            <person name="Sherlock G."/>
            <person name="Sophianopoulou V."/>
            <person name="Squina F.M."/>
            <person name="Sun H."/>
            <person name="Susca A."/>
            <person name="Todd R.B."/>
            <person name="Tsang A."/>
            <person name="Unkles S.E."/>
            <person name="van de Wiele N."/>
            <person name="van Rossen-Uffink D."/>
            <person name="Oliveira J.V."/>
            <person name="Vesth T.C."/>
            <person name="Visser J."/>
            <person name="Yu J.-H."/>
            <person name="Zhou M."/>
            <person name="Andersen M.R."/>
            <person name="Archer D.B."/>
            <person name="Baker S.E."/>
            <person name="Benoit I."/>
            <person name="Brakhage A.A."/>
            <person name="Braus G.H."/>
            <person name="Fischer R."/>
            <person name="Frisvad J.C."/>
            <person name="Goldman G.H."/>
            <person name="Houbraken J."/>
            <person name="Oakley B."/>
            <person name="Pocsi I."/>
            <person name="Scazzocchio C."/>
            <person name="Seiboth B."/>
            <person name="vanKuyk P.A."/>
            <person name="Wortman J."/>
            <person name="Dyer P.S."/>
            <person name="Grigoriev I.V."/>
        </authorList>
    </citation>
    <scope>NUCLEOTIDE SEQUENCE [LARGE SCALE GENOMIC DNA]</scope>
    <source>
        <strain evidence="3">CBS 593.65</strain>
    </source>
</reference>
<dbReference type="GeneID" id="63756595"/>
<accession>A0A1L9TSP1</accession>
<feature type="region of interest" description="Disordered" evidence="1">
    <location>
        <begin position="116"/>
        <end position="138"/>
    </location>
</feature>
<dbReference type="AlphaFoldDB" id="A0A1L9TSP1"/>
<feature type="compositionally biased region" description="Pro residues" evidence="1">
    <location>
        <begin position="116"/>
        <end position="134"/>
    </location>
</feature>
<dbReference type="InterPro" id="IPR011008">
    <property type="entry name" value="Dimeric_a/b-barrel"/>
</dbReference>
<dbReference type="OrthoDB" id="3830579at2759"/>
<dbReference type="EMBL" id="KV878583">
    <property type="protein sequence ID" value="OJJ62457.1"/>
    <property type="molecule type" value="Genomic_DNA"/>
</dbReference>
<evidence type="ECO:0000256" key="1">
    <source>
        <dbReference type="SAM" id="MobiDB-lite"/>
    </source>
</evidence>
<proteinExistence type="predicted"/>
<name>A0A1L9TSP1_9EURO</name>
<dbReference type="RefSeq" id="XP_040706263.1">
    <property type="nucleotide sequence ID" value="XM_040840522.1"/>
</dbReference>
<dbReference type="Gene3D" id="3.30.70.100">
    <property type="match status" value="2"/>
</dbReference>
<gene>
    <name evidence="2" type="ORF">ASPSYDRAFT_129331</name>
</gene>
<evidence type="ECO:0008006" key="4">
    <source>
        <dbReference type="Google" id="ProtNLM"/>
    </source>
</evidence>
<dbReference type="Proteomes" id="UP000184356">
    <property type="component" value="Unassembled WGS sequence"/>
</dbReference>
<dbReference type="SUPFAM" id="SSF54909">
    <property type="entry name" value="Dimeric alpha+beta barrel"/>
    <property type="match status" value="1"/>
</dbReference>
<keyword evidence="3" id="KW-1185">Reference proteome</keyword>
<protein>
    <recommendedName>
        <fullName evidence="4">ABM domain-containing protein</fullName>
    </recommendedName>
</protein>
<evidence type="ECO:0000313" key="2">
    <source>
        <dbReference type="EMBL" id="OJJ62457.1"/>
    </source>
</evidence>
<organism evidence="2 3">
    <name type="scientific">Aspergillus sydowii CBS 593.65</name>
    <dbReference type="NCBI Taxonomy" id="1036612"/>
    <lineage>
        <taxon>Eukaryota</taxon>
        <taxon>Fungi</taxon>
        <taxon>Dikarya</taxon>
        <taxon>Ascomycota</taxon>
        <taxon>Pezizomycotina</taxon>
        <taxon>Eurotiomycetes</taxon>
        <taxon>Eurotiomycetidae</taxon>
        <taxon>Eurotiales</taxon>
        <taxon>Aspergillaceae</taxon>
        <taxon>Aspergillus</taxon>
        <taxon>Aspergillus subgen. Nidulantes</taxon>
    </lineage>
</organism>
<evidence type="ECO:0000313" key="3">
    <source>
        <dbReference type="Proteomes" id="UP000184356"/>
    </source>
</evidence>
<dbReference type="VEuPathDB" id="FungiDB:ASPSYDRAFT_129331"/>
<sequence>MHIPTHTYRETETQRHTIRSPPLASPTPAVPTQIITLPIIETATIEDSASSDGKTWDQALDILQSWNGFRSLYWGRHVEEAWKVQVLVARETLNQHYAFLSSPQWKTLTTTLLAPLYPPPQSQSSPTPTPSPEPNPEKEISVYHSALQDFTTNAATLSSAPVTGTAVYLTTSAPGWEKTWALWTTLVPSVKGCLGCTGGWISEPVEGHEAYVVYVGWESIQDHDNYHHTKDFARKRVILGLHNTGWRGYGHVRFIGVREVKEGESEGGKREGKL</sequence>
<feature type="region of interest" description="Disordered" evidence="1">
    <location>
        <begin position="1"/>
        <end position="29"/>
    </location>
</feature>